<dbReference type="SUPFAM" id="SSF51556">
    <property type="entry name" value="Metallo-dependent hydrolases"/>
    <property type="match status" value="1"/>
</dbReference>
<comment type="similarity">
    <text evidence="1">Belongs to the metallo-dependent hydrolases superfamily.</text>
</comment>
<keyword evidence="3" id="KW-0378">Hydrolase</keyword>
<organism evidence="3 4">
    <name type="scientific">Sphingomonas kyeonggiensis</name>
    <dbReference type="NCBI Taxonomy" id="1268553"/>
    <lineage>
        <taxon>Bacteria</taxon>
        <taxon>Pseudomonadati</taxon>
        <taxon>Pseudomonadota</taxon>
        <taxon>Alphaproteobacteria</taxon>
        <taxon>Sphingomonadales</taxon>
        <taxon>Sphingomonadaceae</taxon>
        <taxon>Sphingomonas</taxon>
    </lineage>
</organism>
<protein>
    <submittedName>
        <fullName evidence="3">L-fuconolactonase</fullName>
        <ecNumber evidence="3">3.1.1.-</ecNumber>
    </submittedName>
</protein>
<dbReference type="GO" id="GO:0016787">
    <property type="term" value="F:hydrolase activity"/>
    <property type="evidence" value="ECO:0007669"/>
    <property type="project" value="UniProtKB-KW"/>
</dbReference>
<feature type="domain" description="Amidohydrolase-related" evidence="2">
    <location>
        <begin position="4"/>
        <end position="278"/>
    </location>
</feature>
<reference evidence="3 4" key="1">
    <citation type="submission" date="2020-08" db="EMBL/GenBank/DDBJ databases">
        <title>Functional genomics of gut bacteria from endangered species of beetles.</title>
        <authorList>
            <person name="Carlos-Shanley C."/>
        </authorList>
    </citation>
    <scope>NUCLEOTIDE SEQUENCE [LARGE SCALE GENOMIC DNA]</scope>
    <source>
        <strain evidence="3 4">S00224</strain>
    </source>
</reference>
<accession>A0A7W7JXR8</accession>
<dbReference type="Gene3D" id="3.20.20.140">
    <property type="entry name" value="Metal-dependent hydrolases"/>
    <property type="match status" value="1"/>
</dbReference>
<comment type="caution">
    <text evidence="3">The sequence shown here is derived from an EMBL/GenBank/DDBJ whole genome shotgun (WGS) entry which is preliminary data.</text>
</comment>
<dbReference type="PANTHER" id="PTHR43569">
    <property type="entry name" value="AMIDOHYDROLASE"/>
    <property type="match status" value="1"/>
</dbReference>
<keyword evidence="4" id="KW-1185">Reference proteome</keyword>
<dbReference type="InterPro" id="IPR006680">
    <property type="entry name" value="Amidohydro-rel"/>
</dbReference>
<evidence type="ECO:0000256" key="1">
    <source>
        <dbReference type="ARBA" id="ARBA00038310"/>
    </source>
</evidence>
<dbReference type="InterPro" id="IPR052350">
    <property type="entry name" value="Metallo-dep_Lactonases"/>
</dbReference>
<evidence type="ECO:0000313" key="4">
    <source>
        <dbReference type="Proteomes" id="UP000575241"/>
    </source>
</evidence>
<gene>
    <name evidence="3" type="ORF">HNP52_000365</name>
</gene>
<dbReference type="Proteomes" id="UP000575241">
    <property type="component" value="Unassembled WGS sequence"/>
</dbReference>
<proteinExistence type="inferred from homology"/>
<evidence type="ECO:0000259" key="2">
    <source>
        <dbReference type="Pfam" id="PF04909"/>
    </source>
</evidence>
<dbReference type="EMBL" id="JACHLN010000001">
    <property type="protein sequence ID" value="MBB4837314.1"/>
    <property type="molecule type" value="Genomic_DNA"/>
</dbReference>
<dbReference type="EC" id="3.1.1.-" evidence="3"/>
<name>A0A7W7JXR8_9SPHN</name>
<dbReference type="PANTHER" id="PTHR43569:SF2">
    <property type="entry name" value="AMIDOHYDROLASE-RELATED DOMAIN-CONTAINING PROTEIN"/>
    <property type="match status" value="1"/>
</dbReference>
<dbReference type="RefSeq" id="WP_184161670.1">
    <property type="nucleotide sequence ID" value="NZ_JACHLN010000001.1"/>
</dbReference>
<dbReference type="Pfam" id="PF04909">
    <property type="entry name" value="Amidohydro_2"/>
    <property type="match status" value="1"/>
</dbReference>
<dbReference type="AlphaFoldDB" id="A0A7W7JXR8"/>
<dbReference type="InterPro" id="IPR032466">
    <property type="entry name" value="Metal_Hydrolase"/>
</dbReference>
<evidence type="ECO:0000313" key="3">
    <source>
        <dbReference type="EMBL" id="MBB4837314.1"/>
    </source>
</evidence>
<sequence length="280" mass="31241">MQVIDTHVHFWDVDALDYPWIEKGSPFDRSFLPAEYRRASADVPVARMVFVECDAHPRCSVQEAAWVAGLAEADPRIQAIVARVALLDDAAPATFEAVRAMPLVRGIRDNLQGHPAGYAVQPGFVAGVREVHRSGLHFELCLTHDQLAEAIELVRQCPDGQFVLDHCAKPAILAGLREPWHAQMREMAALPNVACKISGLLTEADWTGWVPDEILWYAHAAADAFGPDRILFGGDWPVCEVAGGYRAWFGLAEALSEDWGESDRERFFWRNAERIYRLPA</sequence>